<dbReference type="InterPro" id="IPR004044">
    <property type="entry name" value="KH_dom_type_2"/>
</dbReference>
<dbReference type="Gene3D" id="3.30.300.20">
    <property type="match status" value="1"/>
</dbReference>
<dbReference type="PANTHER" id="PTHR42698">
    <property type="entry name" value="GTPASE ERA"/>
    <property type="match status" value="1"/>
</dbReference>
<comment type="caution">
    <text evidence="3">The sequence shown here is derived from an EMBL/GenBank/DDBJ whole genome shotgun (WGS) entry which is preliminary data.</text>
</comment>
<dbReference type="CDD" id="cd22534">
    <property type="entry name" value="KH-II_Era"/>
    <property type="match status" value="1"/>
</dbReference>
<name>A0A645CWH2_9ZZZZ</name>
<sequence>MMDVYATIYCERESHKGILIGKNGTMLKRIGQEARKDIEWMLGCPVNLQLWIKVKEDWRNRQGMLHELGYE</sequence>
<dbReference type="GO" id="GO:0005829">
    <property type="term" value="C:cytosol"/>
    <property type="evidence" value="ECO:0007669"/>
    <property type="project" value="TreeGrafter"/>
</dbReference>
<dbReference type="Pfam" id="PF07650">
    <property type="entry name" value="KH_2"/>
    <property type="match status" value="1"/>
</dbReference>
<keyword evidence="1" id="KW-0694">RNA-binding</keyword>
<reference evidence="3" key="1">
    <citation type="submission" date="2019-08" db="EMBL/GenBank/DDBJ databases">
        <authorList>
            <person name="Kucharzyk K."/>
            <person name="Murdoch R.W."/>
            <person name="Higgins S."/>
            <person name="Loffler F."/>
        </authorList>
    </citation>
    <scope>NUCLEOTIDE SEQUENCE</scope>
</reference>
<dbReference type="InterPro" id="IPR015946">
    <property type="entry name" value="KH_dom-like_a/b"/>
</dbReference>
<dbReference type="GO" id="GO:0043024">
    <property type="term" value="F:ribosomal small subunit binding"/>
    <property type="evidence" value="ECO:0007669"/>
    <property type="project" value="TreeGrafter"/>
</dbReference>
<dbReference type="GO" id="GO:0019843">
    <property type="term" value="F:rRNA binding"/>
    <property type="evidence" value="ECO:0007669"/>
    <property type="project" value="TreeGrafter"/>
</dbReference>
<dbReference type="SUPFAM" id="SSF54814">
    <property type="entry name" value="Prokaryotic type KH domain (KH-domain type II)"/>
    <property type="match status" value="1"/>
</dbReference>
<dbReference type="InterPro" id="IPR009019">
    <property type="entry name" value="KH_sf_prok-type"/>
</dbReference>
<dbReference type="PROSITE" id="PS50823">
    <property type="entry name" value="KH_TYPE_2"/>
    <property type="match status" value="1"/>
</dbReference>
<dbReference type="EMBL" id="VSSQ01030838">
    <property type="protein sequence ID" value="MPM81510.1"/>
    <property type="molecule type" value="Genomic_DNA"/>
</dbReference>
<protein>
    <submittedName>
        <fullName evidence="3">GTPase Era</fullName>
    </submittedName>
</protein>
<dbReference type="GO" id="GO:0005525">
    <property type="term" value="F:GTP binding"/>
    <property type="evidence" value="ECO:0007669"/>
    <property type="project" value="InterPro"/>
</dbReference>
<dbReference type="PANTHER" id="PTHR42698:SF1">
    <property type="entry name" value="GTPASE ERA, MITOCHONDRIAL"/>
    <property type="match status" value="1"/>
</dbReference>
<accession>A0A645CWH2</accession>
<dbReference type="AlphaFoldDB" id="A0A645CWH2"/>
<evidence type="ECO:0000313" key="3">
    <source>
        <dbReference type="EMBL" id="MPM81510.1"/>
    </source>
</evidence>
<evidence type="ECO:0000259" key="2">
    <source>
        <dbReference type="PROSITE" id="PS50823"/>
    </source>
</evidence>
<evidence type="ECO:0000256" key="1">
    <source>
        <dbReference type="ARBA" id="ARBA00022884"/>
    </source>
</evidence>
<dbReference type="InterPro" id="IPR005662">
    <property type="entry name" value="GTPase_Era-like"/>
</dbReference>
<gene>
    <name evidence="3" type="primary">era_46</name>
    <name evidence="3" type="ORF">SDC9_128563</name>
</gene>
<feature type="domain" description="KH type-2" evidence="2">
    <location>
        <begin position="1"/>
        <end position="56"/>
    </location>
</feature>
<organism evidence="3">
    <name type="scientific">bioreactor metagenome</name>
    <dbReference type="NCBI Taxonomy" id="1076179"/>
    <lineage>
        <taxon>unclassified sequences</taxon>
        <taxon>metagenomes</taxon>
        <taxon>ecological metagenomes</taxon>
    </lineage>
</organism>
<dbReference type="GO" id="GO:0000028">
    <property type="term" value="P:ribosomal small subunit assembly"/>
    <property type="evidence" value="ECO:0007669"/>
    <property type="project" value="TreeGrafter"/>
</dbReference>
<proteinExistence type="predicted"/>